<dbReference type="GeneID" id="23116718"/>
<dbReference type="InterPro" id="IPR002525">
    <property type="entry name" value="Transp_IS110-like_N"/>
</dbReference>
<dbReference type="GO" id="GO:0004803">
    <property type="term" value="F:transposase activity"/>
    <property type="evidence" value="ECO:0007669"/>
    <property type="project" value="InterPro"/>
</dbReference>
<evidence type="ECO:0000313" key="1">
    <source>
        <dbReference type="EMBL" id="RGV67129.1"/>
    </source>
</evidence>
<dbReference type="PANTHER" id="PTHR33055">
    <property type="entry name" value="TRANSPOSASE FOR INSERTION SEQUENCE ELEMENT IS1111A"/>
    <property type="match status" value="1"/>
</dbReference>
<dbReference type="AlphaFoldDB" id="A0A412YRM6"/>
<accession>A0A412YRM6</accession>
<dbReference type="PANTHER" id="PTHR33055:SF13">
    <property type="entry name" value="TRANSPOSASE"/>
    <property type="match status" value="1"/>
</dbReference>
<dbReference type="InterPro" id="IPR003346">
    <property type="entry name" value="Transposase_20"/>
</dbReference>
<organism evidence="1 2">
    <name type="scientific">Enterocloster bolteae</name>
    <dbReference type="NCBI Taxonomy" id="208479"/>
    <lineage>
        <taxon>Bacteria</taxon>
        <taxon>Bacillati</taxon>
        <taxon>Bacillota</taxon>
        <taxon>Clostridia</taxon>
        <taxon>Lachnospirales</taxon>
        <taxon>Lachnospiraceae</taxon>
        <taxon>Enterocloster</taxon>
    </lineage>
</organism>
<sequence>MISVGIDVSKGKSTVCVLKPYGEIVCRPFEMQHVEKDLEAFHNLLQKLDGEIRIVMEATGIYHLPILIFFHNKGYFVSVINPFAMKKYAKDNSIRGAKTDKLDSIMIANYGIEKWFKLQRYEGDEEIYAELKLLGRRYRYYMELHVKALQELTHILDYVMPGIKKLFSSWNEANGKDKLSDFVERFWHFDLITSMSLETFTDEYLVWAKEKKYHRSRSKAETVYELASSGIPTLPSSTPSTKMLVQEAISVLRTVDSSLSLIVTRMQVLAKSLPEYSTVREMGGVGDVLAVKLIAEIGDVRRLHSAKALIAWAGIDPPPYESGQFIGSKRKITKRGSSTLRKIGYEVMRVLKSHPAPKDDAVYNYILKKEGEGKSKKHAKIAGLNKFLRIYYARVIAVYQ</sequence>
<dbReference type="Pfam" id="PF02371">
    <property type="entry name" value="Transposase_20"/>
    <property type="match status" value="1"/>
</dbReference>
<dbReference type="Proteomes" id="UP000284543">
    <property type="component" value="Unassembled WGS sequence"/>
</dbReference>
<protein>
    <submittedName>
        <fullName evidence="1">IS110 family transposase</fullName>
    </submittedName>
</protein>
<dbReference type="RefSeq" id="WP_002570049.1">
    <property type="nucleotide sequence ID" value="NZ_BAABZS010000001.1"/>
</dbReference>
<dbReference type="GO" id="GO:0003677">
    <property type="term" value="F:DNA binding"/>
    <property type="evidence" value="ECO:0007669"/>
    <property type="project" value="InterPro"/>
</dbReference>
<dbReference type="Pfam" id="PF01548">
    <property type="entry name" value="DEDD_Tnp_IS110"/>
    <property type="match status" value="1"/>
</dbReference>
<dbReference type="GO" id="GO:0006313">
    <property type="term" value="P:DNA transposition"/>
    <property type="evidence" value="ECO:0007669"/>
    <property type="project" value="InterPro"/>
</dbReference>
<dbReference type="EMBL" id="QRZM01000052">
    <property type="protein sequence ID" value="RGV67129.1"/>
    <property type="molecule type" value="Genomic_DNA"/>
</dbReference>
<proteinExistence type="predicted"/>
<comment type="caution">
    <text evidence="1">The sequence shown here is derived from an EMBL/GenBank/DDBJ whole genome shotgun (WGS) entry which is preliminary data.</text>
</comment>
<dbReference type="NCBIfam" id="NF033542">
    <property type="entry name" value="transpos_IS110"/>
    <property type="match status" value="1"/>
</dbReference>
<evidence type="ECO:0000313" key="2">
    <source>
        <dbReference type="Proteomes" id="UP000284543"/>
    </source>
</evidence>
<dbReference type="InterPro" id="IPR047650">
    <property type="entry name" value="Transpos_IS110"/>
</dbReference>
<reference evidence="1 2" key="1">
    <citation type="submission" date="2018-08" db="EMBL/GenBank/DDBJ databases">
        <title>A genome reference for cultivated species of the human gut microbiota.</title>
        <authorList>
            <person name="Zou Y."/>
            <person name="Xue W."/>
            <person name="Luo G."/>
        </authorList>
    </citation>
    <scope>NUCLEOTIDE SEQUENCE [LARGE SCALE GENOMIC DNA]</scope>
    <source>
        <strain evidence="1 2">AF14-18</strain>
    </source>
</reference>
<name>A0A412YRM6_9FIRM</name>
<gene>
    <name evidence="1" type="ORF">DWW02_29955</name>
</gene>